<dbReference type="SUPFAM" id="SSF55729">
    <property type="entry name" value="Acyl-CoA N-acyltransferases (Nat)"/>
    <property type="match status" value="1"/>
</dbReference>
<evidence type="ECO:0000313" key="7">
    <source>
        <dbReference type="Proteomes" id="UP000004816"/>
    </source>
</evidence>
<dbReference type="Pfam" id="PF13302">
    <property type="entry name" value="Acetyltransf_3"/>
    <property type="match status" value="1"/>
</dbReference>
<dbReference type="eggNOG" id="COG1670">
    <property type="taxonomic scope" value="Bacteria"/>
</dbReference>
<dbReference type="STRING" id="679197.HMPREF9336_03302"/>
<feature type="domain" description="N-acetyltransferase" evidence="5">
    <location>
        <begin position="23"/>
        <end position="191"/>
    </location>
</feature>
<dbReference type="OrthoDB" id="9795188at2"/>
<evidence type="ECO:0000256" key="2">
    <source>
        <dbReference type="ARBA" id="ARBA00023315"/>
    </source>
</evidence>
<sequence>MRQAVLAGDGVWLSAPTVADVPAIARCCQEPGLAEMTSAIPIPFAEADARHFITETVEPEWARGTAASWAVRLSLAGEAVGMVGLNGCGTYLPPVEPRHGRDGGFVFDHAELGYWLSARARSRGIMTEAARLVCGFGFEKLHVRGIRWRALVGNVPSARVARRLGFRFDGVEVFDDWRGRDVDVWAASLGSGELRVSDEDPLPDQWPSEVAAGVRP</sequence>
<dbReference type="RefSeq" id="WP_021029875.1">
    <property type="nucleotide sequence ID" value="NZ_KI391953.1"/>
</dbReference>
<name>E5XUY0_SEGRC</name>
<protein>
    <recommendedName>
        <fullName evidence="5">N-acetyltransferase domain-containing protein</fullName>
    </recommendedName>
</protein>
<proteinExistence type="inferred from homology"/>
<dbReference type="InterPro" id="IPR000182">
    <property type="entry name" value="GNAT_dom"/>
</dbReference>
<evidence type="ECO:0000259" key="5">
    <source>
        <dbReference type="PROSITE" id="PS51186"/>
    </source>
</evidence>
<comment type="similarity">
    <text evidence="3">Belongs to the acetyltransferase family. RimJ subfamily.</text>
</comment>
<dbReference type="InterPro" id="IPR051531">
    <property type="entry name" value="N-acetyltransferase"/>
</dbReference>
<dbReference type="GO" id="GO:0016747">
    <property type="term" value="F:acyltransferase activity, transferring groups other than amino-acyl groups"/>
    <property type="evidence" value="ECO:0007669"/>
    <property type="project" value="InterPro"/>
</dbReference>
<dbReference type="EMBL" id="ACZI02000001">
    <property type="protein sequence ID" value="EFV11816.2"/>
    <property type="molecule type" value="Genomic_DNA"/>
</dbReference>
<keyword evidence="2" id="KW-0012">Acyltransferase</keyword>
<dbReference type="PROSITE" id="PS51186">
    <property type="entry name" value="GNAT"/>
    <property type="match status" value="1"/>
</dbReference>
<keyword evidence="7" id="KW-1185">Reference proteome</keyword>
<dbReference type="HOGENOM" id="CLU_013985_3_4_11"/>
<organism evidence="6 7">
    <name type="scientific">Segniliparus rugosus (strain ATCC BAA-974 / DSM 45345 / CCUG 50838 / CIP 108380 / JCM 13579 / CDC 945)</name>
    <dbReference type="NCBI Taxonomy" id="679197"/>
    <lineage>
        <taxon>Bacteria</taxon>
        <taxon>Bacillati</taxon>
        <taxon>Actinomycetota</taxon>
        <taxon>Actinomycetes</taxon>
        <taxon>Mycobacteriales</taxon>
        <taxon>Segniliparaceae</taxon>
        <taxon>Segniliparus</taxon>
    </lineage>
</organism>
<dbReference type="InterPro" id="IPR016181">
    <property type="entry name" value="Acyl_CoA_acyltransferase"/>
</dbReference>
<dbReference type="PANTHER" id="PTHR43792:SF8">
    <property type="entry name" value="[RIBOSOMAL PROTEIN US5]-ALANINE N-ACETYLTRANSFERASE"/>
    <property type="match status" value="1"/>
</dbReference>
<dbReference type="PANTHER" id="PTHR43792">
    <property type="entry name" value="GNAT FAMILY, PUTATIVE (AFU_ORTHOLOGUE AFUA_3G00765)-RELATED-RELATED"/>
    <property type="match status" value="1"/>
</dbReference>
<comment type="caution">
    <text evidence="6">The sequence shown here is derived from an EMBL/GenBank/DDBJ whole genome shotgun (WGS) entry which is preliminary data.</text>
</comment>
<dbReference type="AlphaFoldDB" id="E5XUY0"/>
<evidence type="ECO:0000256" key="3">
    <source>
        <dbReference type="ARBA" id="ARBA00038502"/>
    </source>
</evidence>
<evidence type="ECO:0000256" key="1">
    <source>
        <dbReference type="ARBA" id="ARBA00022679"/>
    </source>
</evidence>
<reference evidence="6 7" key="1">
    <citation type="journal article" date="2011" name="Stand. Genomic Sci.">
        <title>High quality draft genome sequence of Segniliparus rugosus CDC 945(T)= (ATCC BAA-974(T)).</title>
        <authorList>
            <person name="Earl A.M."/>
            <person name="Desjardins C.A."/>
            <person name="Fitzgerald M.G."/>
            <person name="Arachchi H.M."/>
            <person name="Zeng Q."/>
            <person name="Mehta T."/>
            <person name="Griggs A."/>
            <person name="Birren B.W."/>
            <person name="Toney N.C."/>
            <person name="Carr J."/>
            <person name="Posey J."/>
            <person name="Butler W.R."/>
        </authorList>
    </citation>
    <scope>NUCLEOTIDE SEQUENCE [LARGE SCALE GENOMIC DNA]</scope>
    <source>
        <strain evidence="7">ATCC BAA-974 / DSM 45345 / CCUG 50838 / CIP 108380 / JCM 13579 / CDC 945</strain>
    </source>
</reference>
<accession>E5XUY0</accession>
<evidence type="ECO:0000313" key="6">
    <source>
        <dbReference type="EMBL" id="EFV11816.2"/>
    </source>
</evidence>
<gene>
    <name evidence="6" type="ORF">HMPREF9336_03302</name>
</gene>
<evidence type="ECO:0000256" key="4">
    <source>
        <dbReference type="SAM" id="MobiDB-lite"/>
    </source>
</evidence>
<feature type="region of interest" description="Disordered" evidence="4">
    <location>
        <begin position="196"/>
        <end position="216"/>
    </location>
</feature>
<dbReference type="Proteomes" id="UP000004816">
    <property type="component" value="Unassembled WGS sequence"/>
</dbReference>
<dbReference type="Gene3D" id="3.40.630.30">
    <property type="match status" value="1"/>
</dbReference>
<keyword evidence="1" id="KW-0808">Transferase</keyword>